<dbReference type="PROSITE" id="PS51154">
    <property type="entry name" value="MACRO"/>
    <property type="match status" value="1"/>
</dbReference>
<protein>
    <recommendedName>
        <fullName evidence="4">RING-type E3 ubiquitin transferase</fullName>
        <ecNumber evidence="4">2.3.2.27</ecNumber>
    </recommendedName>
</protein>
<dbReference type="SUPFAM" id="SSF57850">
    <property type="entry name" value="RING/U-box"/>
    <property type="match status" value="1"/>
</dbReference>
<dbReference type="Pfam" id="PF18102">
    <property type="entry name" value="DTC"/>
    <property type="match status" value="1"/>
</dbReference>
<dbReference type="InterPro" id="IPR002589">
    <property type="entry name" value="Macro_dom"/>
</dbReference>
<dbReference type="EMBL" id="JAEAOA010000479">
    <property type="protein sequence ID" value="KAK3607180.1"/>
    <property type="molecule type" value="Genomic_DNA"/>
</dbReference>
<gene>
    <name evidence="15" type="ORF">CHS0354_007095</name>
</gene>
<evidence type="ECO:0000256" key="7">
    <source>
        <dbReference type="ARBA" id="ARBA00022771"/>
    </source>
</evidence>
<evidence type="ECO:0000256" key="8">
    <source>
        <dbReference type="ARBA" id="ARBA00022833"/>
    </source>
</evidence>
<dbReference type="GO" id="GO:0016567">
    <property type="term" value="P:protein ubiquitination"/>
    <property type="evidence" value="ECO:0007669"/>
    <property type="project" value="InterPro"/>
</dbReference>
<name>A0AAE0TC60_9BIVA</name>
<comment type="pathway">
    <text evidence="2">Protein modification; protein ubiquitination.</text>
</comment>
<keyword evidence="6" id="KW-0479">Metal-binding</keyword>
<proteinExistence type="inferred from homology"/>
<feature type="compositionally biased region" description="Basic and acidic residues" evidence="11">
    <location>
        <begin position="709"/>
        <end position="727"/>
    </location>
</feature>
<evidence type="ECO:0000313" key="15">
    <source>
        <dbReference type="EMBL" id="KAK3607180.1"/>
    </source>
</evidence>
<dbReference type="InterPro" id="IPR039396">
    <property type="entry name" value="Deltex_C"/>
</dbReference>
<feature type="compositionally biased region" description="Polar residues" evidence="11">
    <location>
        <begin position="1549"/>
        <end position="1558"/>
    </location>
</feature>
<evidence type="ECO:0000256" key="2">
    <source>
        <dbReference type="ARBA" id="ARBA00004906"/>
    </source>
</evidence>
<dbReference type="GO" id="GO:0003723">
    <property type="term" value="F:RNA binding"/>
    <property type="evidence" value="ECO:0007669"/>
    <property type="project" value="UniProtKB-UniRule"/>
</dbReference>
<feature type="domain" description="Macro" evidence="14">
    <location>
        <begin position="1059"/>
        <end position="1248"/>
    </location>
</feature>
<dbReference type="PROSITE" id="PS00518">
    <property type="entry name" value="ZF_RING_1"/>
    <property type="match status" value="1"/>
</dbReference>
<comment type="caution">
    <text evidence="15">The sequence shown here is derived from an EMBL/GenBank/DDBJ whole genome shotgun (WGS) entry which is preliminary data.</text>
</comment>
<accession>A0AAE0TC60</accession>
<reference evidence="15" key="3">
    <citation type="submission" date="2023-05" db="EMBL/GenBank/DDBJ databases">
        <authorList>
            <person name="Smith C.H."/>
        </authorList>
    </citation>
    <scope>NUCLEOTIDE SEQUENCE</scope>
    <source>
        <strain evidence="15">CHS0354</strain>
        <tissue evidence="15">Mantle</tissue>
    </source>
</reference>
<evidence type="ECO:0000256" key="1">
    <source>
        <dbReference type="ARBA" id="ARBA00000900"/>
    </source>
</evidence>
<comment type="catalytic activity">
    <reaction evidence="1">
        <text>S-ubiquitinyl-[E2 ubiquitin-conjugating enzyme]-L-cysteine + [acceptor protein]-L-lysine = [E2 ubiquitin-conjugating enzyme]-L-cysteine + N(6)-ubiquitinyl-[acceptor protein]-L-lysine.</text>
        <dbReference type="EC" id="2.3.2.27"/>
    </reaction>
</comment>
<feature type="domain" description="RING-type" evidence="12">
    <location>
        <begin position="1571"/>
        <end position="1609"/>
    </location>
</feature>
<feature type="domain" description="RRM" evidence="13">
    <location>
        <begin position="32"/>
        <end position="106"/>
    </location>
</feature>
<dbReference type="InterPro" id="IPR017907">
    <property type="entry name" value="Znf_RING_CS"/>
</dbReference>
<dbReference type="FunFam" id="3.30.390.130:FF:000001">
    <property type="entry name" value="Probable E3 ubiquitin-protein ligase DTX3"/>
    <property type="match status" value="1"/>
</dbReference>
<dbReference type="Pfam" id="PF00097">
    <property type="entry name" value="zf-C3HC4"/>
    <property type="match status" value="1"/>
</dbReference>
<dbReference type="EC" id="2.3.2.27" evidence="4"/>
<evidence type="ECO:0000259" key="13">
    <source>
        <dbReference type="PROSITE" id="PS50102"/>
    </source>
</evidence>
<keyword evidence="5" id="KW-0808">Transferase</keyword>
<keyword evidence="10" id="KW-0694">RNA-binding</keyword>
<dbReference type="CDD" id="cd02907">
    <property type="entry name" value="Macro_Af1521_BAL-like"/>
    <property type="match status" value="1"/>
</dbReference>
<keyword evidence="16" id="KW-1185">Reference proteome</keyword>
<dbReference type="GO" id="GO:0007219">
    <property type="term" value="P:Notch signaling pathway"/>
    <property type="evidence" value="ECO:0007669"/>
    <property type="project" value="InterPro"/>
</dbReference>
<dbReference type="GO" id="GO:0061630">
    <property type="term" value="F:ubiquitin protein ligase activity"/>
    <property type="evidence" value="ECO:0007669"/>
    <property type="project" value="UniProtKB-EC"/>
</dbReference>
<dbReference type="Gene3D" id="3.40.220.10">
    <property type="entry name" value="Leucine Aminopeptidase, subunit E, domain 1"/>
    <property type="match status" value="2"/>
</dbReference>
<evidence type="ECO:0000256" key="4">
    <source>
        <dbReference type="ARBA" id="ARBA00012483"/>
    </source>
</evidence>
<evidence type="ECO:0000259" key="14">
    <source>
        <dbReference type="PROSITE" id="PS51154"/>
    </source>
</evidence>
<feature type="compositionally biased region" description="Basic and acidic residues" evidence="11">
    <location>
        <begin position="735"/>
        <end position="744"/>
    </location>
</feature>
<comment type="similarity">
    <text evidence="3">Belongs to the Deltex family.</text>
</comment>
<dbReference type="InterPro" id="IPR018957">
    <property type="entry name" value="Znf_C3HC4_RING-type"/>
</dbReference>
<dbReference type="Gene3D" id="3.30.40.10">
    <property type="entry name" value="Zinc/RING finger domain, C3HC4 (zinc finger)"/>
    <property type="match status" value="1"/>
</dbReference>
<evidence type="ECO:0000259" key="12">
    <source>
        <dbReference type="PROSITE" id="PS50089"/>
    </source>
</evidence>
<evidence type="ECO:0000256" key="10">
    <source>
        <dbReference type="PROSITE-ProRule" id="PRU00176"/>
    </source>
</evidence>
<dbReference type="InterPro" id="IPR039399">
    <property type="entry name" value="Deltex_C_sf"/>
</dbReference>
<dbReference type="InterPro" id="IPR034464">
    <property type="entry name" value="PAR10_RRM1_2"/>
</dbReference>
<dbReference type="SMART" id="SM00506">
    <property type="entry name" value="A1pp"/>
    <property type="match status" value="1"/>
</dbReference>
<dbReference type="InterPro" id="IPR012677">
    <property type="entry name" value="Nucleotide-bd_a/b_plait_sf"/>
</dbReference>
<dbReference type="CDD" id="cd12547">
    <property type="entry name" value="RRM1_2_PAR10"/>
    <property type="match status" value="2"/>
</dbReference>
<dbReference type="SMART" id="SM00184">
    <property type="entry name" value="RING"/>
    <property type="match status" value="1"/>
</dbReference>
<reference evidence="15" key="2">
    <citation type="journal article" date="2021" name="Genome Biol. Evol.">
        <title>Developing a high-quality reference genome for a parasitic bivalve with doubly uniparental inheritance (Bivalvia: Unionida).</title>
        <authorList>
            <person name="Smith C.H."/>
        </authorList>
    </citation>
    <scope>NUCLEOTIDE SEQUENCE</scope>
    <source>
        <strain evidence="15">CHS0354</strain>
        <tissue evidence="15">Mantle</tissue>
    </source>
</reference>
<dbReference type="Pfam" id="PF01661">
    <property type="entry name" value="Macro"/>
    <property type="match status" value="1"/>
</dbReference>
<feature type="region of interest" description="Disordered" evidence="11">
    <location>
        <begin position="709"/>
        <end position="744"/>
    </location>
</feature>
<dbReference type="InterPro" id="IPR035979">
    <property type="entry name" value="RBD_domain_sf"/>
</dbReference>
<dbReference type="InterPro" id="IPR043472">
    <property type="entry name" value="Macro_dom-like"/>
</dbReference>
<dbReference type="PROSITE" id="PS50102">
    <property type="entry name" value="RRM"/>
    <property type="match status" value="1"/>
</dbReference>
<dbReference type="Gene3D" id="3.30.70.330">
    <property type="match status" value="2"/>
</dbReference>
<dbReference type="InterPro" id="IPR039398">
    <property type="entry name" value="Deltex_fam"/>
</dbReference>
<feature type="region of interest" description="Disordered" evidence="11">
    <location>
        <begin position="1548"/>
        <end position="1568"/>
    </location>
</feature>
<dbReference type="PANTHER" id="PTHR12622">
    <property type="entry name" value="DELTEX-RELATED"/>
    <property type="match status" value="1"/>
</dbReference>
<dbReference type="SUPFAM" id="SSF54928">
    <property type="entry name" value="RNA-binding domain, RBD"/>
    <property type="match status" value="1"/>
</dbReference>
<evidence type="ECO:0000256" key="3">
    <source>
        <dbReference type="ARBA" id="ARBA00009413"/>
    </source>
</evidence>
<dbReference type="SUPFAM" id="SSF52949">
    <property type="entry name" value="Macro domain-like"/>
    <property type="match status" value="2"/>
</dbReference>
<evidence type="ECO:0000256" key="6">
    <source>
        <dbReference type="ARBA" id="ARBA00022723"/>
    </source>
</evidence>
<evidence type="ECO:0000313" key="16">
    <source>
        <dbReference type="Proteomes" id="UP001195483"/>
    </source>
</evidence>
<reference evidence="15" key="1">
    <citation type="journal article" date="2021" name="Genome Biol. Evol.">
        <title>A High-Quality Reference Genome for a Parasitic Bivalve with Doubly Uniparental Inheritance (Bivalvia: Unionida).</title>
        <authorList>
            <person name="Smith C.H."/>
        </authorList>
    </citation>
    <scope>NUCLEOTIDE SEQUENCE</scope>
    <source>
        <strain evidence="15">CHS0354</strain>
    </source>
</reference>
<dbReference type="PROSITE" id="PS50089">
    <property type="entry name" value="ZF_RING_2"/>
    <property type="match status" value="1"/>
</dbReference>
<dbReference type="InterPro" id="IPR013083">
    <property type="entry name" value="Znf_RING/FYVE/PHD"/>
</dbReference>
<organism evidence="15 16">
    <name type="scientific">Potamilus streckersoni</name>
    <dbReference type="NCBI Taxonomy" id="2493646"/>
    <lineage>
        <taxon>Eukaryota</taxon>
        <taxon>Metazoa</taxon>
        <taxon>Spiralia</taxon>
        <taxon>Lophotrochozoa</taxon>
        <taxon>Mollusca</taxon>
        <taxon>Bivalvia</taxon>
        <taxon>Autobranchia</taxon>
        <taxon>Heteroconchia</taxon>
        <taxon>Palaeoheterodonta</taxon>
        <taxon>Unionida</taxon>
        <taxon>Unionoidea</taxon>
        <taxon>Unionidae</taxon>
        <taxon>Ambleminae</taxon>
        <taxon>Lampsilini</taxon>
        <taxon>Potamilus</taxon>
    </lineage>
</organism>
<dbReference type="CDD" id="cd09633">
    <property type="entry name" value="Deltex_C"/>
    <property type="match status" value="1"/>
</dbReference>
<feature type="region of interest" description="Disordered" evidence="11">
    <location>
        <begin position="296"/>
        <end position="321"/>
    </location>
</feature>
<dbReference type="SMART" id="SM00360">
    <property type="entry name" value="RRM"/>
    <property type="match status" value="2"/>
</dbReference>
<evidence type="ECO:0000256" key="5">
    <source>
        <dbReference type="ARBA" id="ARBA00022679"/>
    </source>
</evidence>
<dbReference type="Pfam" id="PF23085">
    <property type="entry name" value="RRM_PARP14_3"/>
    <property type="match status" value="2"/>
</dbReference>
<dbReference type="InterPro" id="IPR000504">
    <property type="entry name" value="RRM_dom"/>
</dbReference>
<dbReference type="Gene3D" id="3.30.390.130">
    <property type="match status" value="1"/>
</dbReference>
<evidence type="ECO:0000256" key="9">
    <source>
        <dbReference type="PROSITE-ProRule" id="PRU00175"/>
    </source>
</evidence>
<feature type="compositionally biased region" description="Basic and acidic residues" evidence="11">
    <location>
        <begin position="296"/>
        <end position="308"/>
    </location>
</feature>
<keyword evidence="8" id="KW-0862">Zinc</keyword>
<dbReference type="InterPro" id="IPR001841">
    <property type="entry name" value="Znf_RING"/>
</dbReference>
<evidence type="ECO:0000256" key="11">
    <source>
        <dbReference type="SAM" id="MobiDB-lite"/>
    </source>
</evidence>
<sequence>MSEAERAVYSAKEGFDNLENEVRTGDEGIGSKTLAIQGFSSDTNQEVLEMYFENSRRSGGGDIEEFEIKDGIAYVTFKEIEVMQRVVSRSFHQVAGQTLSVTLFCPPPEKPCYENRVLILGLNCAITNELLTNFLEIETGMNIIEFLYGEEEKVVLTFSDDIDFPKLRKGFKERSIEGTFLQVAKVAISNCIIVQNLKPSTSYDTILFYFENQRRSGGGEVENVEMNSEERYCLVYFEDNSVIDRVLKQTHKVDNTDVEVHLHHKCLGRRSSTDRFALYLRIPNPESTCIGIAANEDEKTENPVKEENSSTVSSNPDEQSEFVQVPEWQESDGRICALKFLVKYQKAQGMKTMKDMKEFPSSLNFLAFWKFYTKTKTGQHILNEVIDKHGCSVAVSSDDDELFIFEICNRKFEQKSEISDFVNVILDDVYKHARQSLYSDIILVDHTMKEDILQRVGQAKELDFAWIDFIDEQDHDAMYVVCTENHKASILKMVSAIIADSRKCFENHKAEVNVDPMWQKVLKTYGYLQELNEKFPNISVLHDEIKGVSVLKGPRDESKVAADYLLECLGTARSQVHEEVFSPGCQFEILTYPAMCEYVNNCIQKPSASYTWIPNVQTKNVHIFSTSSEEVRGLDKSIKGCIKEKAYVFSKEDELLQLKRSSSLPELKEKYKGKVFIHAAEKCTLVVTTADDIFESVDAAIQEIIKKERGTDPADSITEKEDKRDEEAVSVSEMKGTDMSKTAKELHSEKDITFDPVKDHLQESLKLCDNIDKLDIEVEPSQETSRMSDDKISDEVETTTNIGAATGRLFVQQDSSELRIEVPKAVLECILLAFGKLGKKVLISDLKLIANVDTSNDKVIVLFDPRNTEAVQSCLFHHYNQAQKVQETWEDNSGKHLIDGRQKDIIEVLQFAYQHSDWIRKLYVEHDKLFLLGPLQMKEEVQGAVQMINQWCHEEIILSSDEQQVAEEATSLVKNEFPSIFIKRTGDRIIMKGENANRILKAKQKVIIALGRLIAKGRRGSNIPAVDESLLSLPQADTKGASFMPLQSNPQVSLDSVAITSKTYYTREGIAVKVYQGDIVRLPVDCIVNSSNENLIYTGGVALAIAKAAGSQLNEERKEYIRKHGPVAVTQCYVTSAGRLPYTCVIHAVGPPWHEYKQDKDRCGEDLKKTIVNCLIEANKMKATSIAIPSNSFLGIYRVPGPLCGQFYAQGIIEFSKTFGLQSIKEIHFVDIICSMCKLIQQAFDKEFNNPSSKSSKDLGDTNQSHILGQQHPANQRLLKKKKKISVRMQNEKPAFCRQTGYSEVIAAREIQGTKQNPYILKPLEHLSILIYNHEITDVDVDAIVCPVCQDIEGDIVQSVKRACGSFYTSTAYKSVMADIKNEGDMMITDVSNIKIHFHKILYVYSSPWLGIKKHEDWKGFEKHMKNSLKNVFDVARKIGVASIALPVPGFGDKTTGLNQICEYLMVGIEDFCADHKMLPAALTSIHLVANDLTLALQVNEIAIQKFGKSDKVTGKKYQSSLESVKHLEFLTSGLQVIKVNKNHKSLTQRETLSTGHHSSMKGHESQGETCPICLDTPVDPRAFKDCGHVLCRECMELTVKMKPVCPVCGKIYGMITGNQPQGTMEVKTSSICLPGFRNCGTIDILYSFPNGVQTKEHPNPGKPYQGTKRHAYLPDNVRGRKVLDLLRKAFDRRLVFTIGQSMTTRTDNVVTWNDIRHKTKREGGPHNYGYPDEDYLARVEQELAAKGVTEDD</sequence>
<keyword evidence="7 9" id="KW-0863">Zinc-finger</keyword>
<dbReference type="GO" id="GO:0008270">
    <property type="term" value="F:zinc ion binding"/>
    <property type="evidence" value="ECO:0007669"/>
    <property type="project" value="UniProtKB-KW"/>
</dbReference>
<dbReference type="Proteomes" id="UP001195483">
    <property type="component" value="Unassembled WGS sequence"/>
</dbReference>